<keyword evidence="2" id="KW-1185">Reference proteome</keyword>
<gene>
    <name evidence="1" type="ORF">BBBOND_0205290</name>
</gene>
<dbReference type="EMBL" id="LK391708">
    <property type="protein sequence ID" value="CDR95371.1"/>
    <property type="molecule type" value="Genomic_DNA"/>
</dbReference>
<reference evidence="2" key="1">
    <citation type="submission" date="2014-06" db="EMBL/GenBank/DDBJ databases">
        <authorList>
            <person name="Aslett M."/>
            <person name="De Silva N."/>
        </authorList>
    </citation>
    <scope>NUCLEOTIDE SEQUENCE [LARGE SCALE GENOMIC DNA]</scope>
    <source>
        <strain evidence="2">Bond</strain>
    </source>
</reference>
<evidence type="ECO:0000313" key="1">
    <source>
        <dbReference type="EMBL" id="CDR95371.1"/>
    </source>
</evidence>
<proteinExistence type="predicted"/>
<evidence type="ECO:0000313" key="2">
    <source>
        <dbReference type="Proteomes" id="UP000033188"/>
    </source>
</evidence>
<dbReference type="AlphaFoldDB" id="A0A061D3T6"/>
<accession>A0A061D3T6</accession>
<dbReference type="RefSeq" id="XP_012767557.1">
    <property type="nucleotide sequence ID" value="XM_012912103.1"/>
</dbReference>
<protein>
    <submittedName>
        <fullName evidence="1">Uncharacterized protein</fullName>
    </submittedName>
</protein>
<sequence>MMHCLVVSIKDGVIYGDSDLINRPISSFFRNRISSKYTRQRIDARMHNTRNHEESTYTVRTKKCVSKNDNSRCYEKKETITNPPVIYFPDLGVTNNQLKGDDDNIILKSISGGIVEYADADSSDVGIEPLYTVVDNVIRPVVNASSPDDKKSVLIDNLYKHDSVSVDYVSNRKSCRERSYDSGIKVEMRKEFSFGYLNSRDNEMAGLLNEEPVRHLVEHIGGPLNGENRVRGYSIEAGGPRIKRSVRVHLQSNEGHEEILTSKTDTRCAKMPDYRRDGSTKFYDDKIPNVVQQGAANVTHIGKFEVPPYAFALEKLKSRFATSKDQNNESETNDTEKADLTKLTLKWLKRLIFNWCRRL</sequence>
<organism evidence="1 2">
    <name type="scientific">Babesia bigemina</name>
    <dbReference type="NCBI Taxonomy" id="5866"/>
    <lineage>
        <taxon>Eukaryota</taxon>
        <taxon>Sar</taxon>
        <taxon>Alveolata</taxon>
        <taxon>Apicomplexa</taxon>
        <taxon>Aconoidasida</taxon>
        <taxon>Piroplasmida</taxon>
        <taxon>Babesiidae</taxon>
        <taxon>Babesia</taxon>
    </lineage>
</organism>
<dbReference type="GeneID" id="24563912"/>
<dbReference type="OrthoDB" id="10504891at2759"/>
<dbReference type="VEuPathDB" id="PiroplasmaDB:BBBOND_0205290"/>
<dbReference type="Proteomes" id="UP000033188">
    <property type="component" value="Chromosome 2"/>
</dbReference>
<dbReference type="KEGG" id="bbig:BBBOND_0205290"/>
<name>A0A061D3T6_BABBI</name>